<dbReference type="Proteomes" id="UP000013827">
    <property type="component" value="Unassembled WGS sequence"/>
</dbReference>
<reference evidence="2" key="2">
    <citation type="submission" date="2024-10" db="UniProtKB">
        <authorList>
            <consortium name="EnsemblProtists"/>
        </authorList>
    </citation>
    <scope>IDENTIFICATION</scope>
</reference>
<dbReference type="PaxDb" id="2903-EOD07530"/>
<feature type="compositionally biased region" description="Basic and acidic residues" evidence="1">
    <location>
        <begin position="51"/>
        <end position="66"/>
    </location>
</feature>
<dbReference type="GeneID" id="17253680"/>
<dbReference type="RefSeq" id="XP_005759959.1">
    <property type="nucleotide sequence ID" value="XM_005759902.1"/>
</dbReference>
<dbReference type="KEGG" id="ehx:EMIHUDRAFT_218503"/>
<reference evidence="3" key="1">
    <citation type="journal article" date="2013" name="Nature">
        <title>Pan genome of the phytoplankton Emiliania underpins its global distribution.</title>
        <authorList>
            <person name="Read B.A."/>
            <person name="Kegel J."/>
            <person name="Klute M.J."/>
            <person name="Kuo A."/>
            <person name="Lefebvre S.C."/>
            <person name="Maumus F."/>
            <person name="Mayer C."/>
            <person name="Miller J."/>
            <person name="Monier A."/>
            <person name="Salamov A."/>
            <person name="Young J."/>
            <person name="Aguilar M."/>
            <person name="Claverie J.M."/>
            <person name="Frickenhaus S."/>
            <person name="Gonzalez K."/>
            <person name="Herman E.K."/>
            <person name="Lin Y.C."/>
            <person name="Napier J."/>
            <person name="Ogata H."/>
            <person name="Sarno A.F."/>
            <person name="Shmutz J."/>
            <person name="Schroeder D."/>
            <person name="de Vargas C."/>
            <person name="Verret F."/>
            <person name="von Dassow P."/>
            <person name="Valentin K."/>
            <person name="Van de Peer Y."/>
            <person name="Wheeler G."/>
            <person name="Dacks J.B."/>
            <person name="Delwiche C.F."/>
            <person name="Dyhrman S.T."/>
            <person name="Glockner G."/>
            <person name="John U."/>
            <person name="Richards T."/>
            <person name="Worden A.Z."/>
            <person name="Zhang X."/>
            <person name="Grigoriev I.V."/>
            <person name="Allen A.E."/>
            <person name="Bidle K."/>
            <person name="Borodovsky M."/>
            <person name="Bowler C."/>
            <person name="Brownlee C."/>
            <person name="Cock J.M."/>
            <person name="Elias M."/>
            <person name="Gladyshev V.N."/>
            <person name="Groth M."/>
            <person name="Guda C."/>
            <person name="Hadaegh A."/>
            <person name="Iglesias-Rodriguez M.D."/>
            <person name="Jenkins J."/>
            <person name="Jones B.M."/>
            <person name="Lawson T."/>
            <person name="Leese F."/>
            <person name="Lindquist E."/>
            <person name="Lobanov A."/>
            <person name="Lomsadze A."/>
            <person name="Malik S.B."/>
            <person name="Marsh M.E."/>
            <person name="Mackinder L."/>
            <person name="Mock T."/>
            <person name="Mueller-Roeber B."/>
            <person name="Pagarete A."/>
            <person name="Parker M."/>
            <person name="Probert I."/>
            <person name="Quesneville H."/>
            <person name="Raines C."/>
            <person name="Rensing S.A."/>
            <person name="Riano-Pachon D.M."/>
            <person name="Richier S."/>
            <person name="Rokitta S."/>
            <person name="Shiraiwa Y."/>
            <person name="Soanes D.M."/>
            <person name="van der Giezen M."/>
            <person name="Wahlund T.M."/>
            <person name="Williams B."/>
            <person name="Wilson W."/>
            <person name="Wolfe G."/>
            <person name="Wurch L.L."/>
        </authorList>
    </citation>
    <scope>NUCLEOTIDE SEQUENCE</scope>
</reference>
<organism evidence="2 3">
    <name type="scientific">Emiliania huxleyi (strain CCMP1516)</name>
    <dbReference type="NCBI Taxonomy" id="280463"/>
    <lineage>
        <taxon>Eukaryota</taxon>
        <taxon>Haptista</taxon>
        <taxon>Haptophyta</taxon>
        <taxon>Prymnesiophyceae</taxon>
        <taxon>Isochrysidales</taxon>
        <taxon>Noelaerhabdaceae</taxon>
        <taxon>Emiliania</taxon>
    </lineage>
</organism>
<dbReference type="AlphaFoldDB" id="A0A0D3I8E5"/>
<evidence type="ECO:0000313" key="3">
    <source>
        <dbReference type="Proteomes" id="UP000013827"/>
    </source>
</evidence>
<accession>A0A0D3I8E5</accession>
<feature type="region of interest" description="Disordered" evidence="1">
    <location>
        <begin position="23"/>
        <end position="66"/>
    </location>
</feature>
<proteinExistence type="predicted"/>
<dbReference type="EnsemblProtists" id="EOD07530">
    <property type="protein sequence ID" value="EOD07530"/>
    <property type="gene ID" value="EMIHUDRAFT_218503"/>
</dbReference>
<evidence type="ECO:0000313" key="2">
    <source>
        <dbReference type="EnsemblProtists" id="EOD07530"/>
    </source>
</evidence>
<keyword evidence="3" id="KW-1185">Reference proteome</keyword>
<evidence type="ECO:0000256" key="1">
    <source>
        <dbReference type="SAM" id="MobiDB-lite"/>
    </source>
</evidence>
<name>A0A0D3I8E5_EMIH1</name>
<dbReference type="HOGENOM" id="CLU_1404853_0_0_1"/>
<sequence length="194" mass="20101">MAATVLYLMALTVTKKRCIRAPRGCSAGQKSNPQRRTTEAPGIAAALSAPRKTDASKGRDLPKAATHESWASLRRAWGIGFGGNKGDANHPEAMGERLRGLFDECSRRLGRSPPVAPASAAAEPTRATPAAVGQARSLKELLSLLAVAPFQAPADFVAPLCSALERLALGLVPAEAVALLEQASGRGPSVTSAV</sequence>
<protein>
    <submittedName>
        <fullName evidence="2">Uncharacterized protein</fullName>
    </submittedName>
</protein>